<dbReference type="GO" id="GO:0005634">
    <property type="term" value="C:nucleus"/>
    <property type="evidence" value="ECO:0007669"/>
    <property type="project" value="UniProtKB-SubCell"/>
</dbReference>
<reference evidence="8" key="1">
    <citation type="submission" date="2025-08" db="UniProtKB">
        <authorList>
            <consortium name="RefSeq"/>
        </authorList>
    </citation>
    <scope>IDENTIFICATION</scope>
    <source>
        <strain evidence="8">15085-1641.00</strain>
        <tissue evidence="8">Whole body</tissue>
    </source>
</reference>
<feature type="region of interest" description="Disordered" evidence="6">
    <location>
        <begin position="98"/>
        <end position="120"/>
    </location>
</feature>
<evidence type="ECO:0000256" key="6">
    <source>
        <dbReference type="SAM" id="MobiDB-lite"/>
    </source>
</evidence>
<evidence type="ECO:0000313" key="7">
    <source>
        <dbReference type="Proteomes" id="UP000504633"/>
    </source>
</evidence>
<dbReference type="CTD" id="37978"/>
<dbReference type="Gene3D" id="1.20.5.170">
    <property type="match status" value="1"/>
</dbReference>
<feature type="region of interest" description="Disordered" evidence="6">
    <location>
        <begin position="264"/>
        <end position="288"/>
    </location>
</feature>
<evidence type="ECO:0000256" key="2">
    <source>
        <dbReference type="ARBA" id="ARBA00023015"/>
    </source>
</evidence>
<evidence type="ECO:0000313" key="8">
    <source>
        <dbReference type="RefSeq" id="XP_023162750.1"/>
    </source>
</evidence>
<proteinExistence type="predicted"/>
<dbReference type="InterPro" id="IPR051027">
    <property type="entry name" value="bZIP_transcription_factors"/>
</dbReference>
<keyword evidence="4" id="KW-0539">Nucleus</keyword>
<accession>A0A6J1LHD9</accession>
<comment type="subcellular location">
    <subcellularLocation>
        <location evidence="1">Nucleus</location>
    </subcellularLocation>
</comment>
<gene>
    <name evidence="8" type="primary">LOC111593910</name>
</gene>
<evidence type="ECO:0000256" key="1">
    <source>
        <dbReference type="ARBA" id="ARBA00004123"/>
    </source>
</evidence>
<dbReference type="GeneID" id="111593910"/>
<evidence type="ECO:0000256" key="4">
    <source>
        <dbReference type="ARBA" id="ARBA00023242"/>
    </source>
</evidence>
<keyword evidence="7" id="KW-1185">Reference proteome</keyword>
<dbReference type="PANTHER" id="PTHR19304">
    <property type="entry name" value="CYCLIC-AMP RESPONSE ELEMENT BINDING PROTEIN"/>
    <property type="match status" value="1"/>
</dbReference>
<dbReference type="OrthoDB" id="295274at2759"/>
<feature type="coiled-coil region" evidence="5">
    <location>
        <begin position="300"/>
        <end position="352"/>
    </location>
</feature>
<keyword evidence="2" id="KW-0805">Transcription regulation</keyword>
<evidence type="ECO:0000256" key="5">
    <source>
        <dbReference type="SAM" id="Coils"/>
    </source>
</evidence>
<dbReference type="KEGG" id="dhe:111593910"/>
<sequence>METDANIADMTDVSFAAFETKTNDGNENFDSYGQCQSKHDMTLDLSLGQKSEQLFATDQTPTPTRLIKNCEEVGLFDDLQHVNPFDIGFQRAAEQNAVAGKAPETPIRTEAPATDGDSLHTPQVYPLEATTMTAANQTARQNSSPLDVPVAHVEELLATPAVGPDPAEAQGPPPLQLIQPPVITWVLPAQTLPITTIPDTISKPVPSKQTVRPFILPKPSIAGHNKVTTGIITHNTMPVNEPSSASLTPTSQLPIKERLKAILNNSNNSNRKQRSFTSPPRAKATIKRNEDCMERRRAAASRYRDKMRNAHKDLKEHNAQLLQQIRKLNERVAALERELQQCHNNNNNTNVTGNHLQIPPSSIHLIINVPKMLVPGQTLDQNLADNENVRVIGAAVTSYLLCV</sequence>
<dbReference type="AlphaFoldDB" id="A0A6J1LHD9"/>
<name>A0A6J1LHD9_DROHY</name>
<keyword evidence="5" id="KW-0175">Coiled coil</keyword>
<organism evidence="7 8">
    <name type="scientific">Drosophila hydei</name>
    <name type="common">Fruit fly</name>
    <dbReference type="NCBI Taxonomy" id="7224"/>
    <lineage>
        <taxon>Eukaryota</taxon>
        <taxon>Metazoa</taxon>
        <taxon>Ecdysozoa</taxon>
        <taxon>Arthropoda</taxon>
        <taxon>Hexapoda</taxon>
        <taxon>Insecta</taxon>
        <taxon>Pterygota</taxon>
        <taxon>Neoptera</taxon>
        <taxon>Endopterygota</taxon>
        <taxon>Diptera</taxon>
        <taxon>Brachycera</taxon>
        <taxon>Muscomorpha</taxon>
        <taxon>Ephydroidea</taxon>
        <taxon>Drosophilidae</taxon>
        <taxon>Drosophila</taxon>
    </lineage>
</organism>
<keyword evidence="3" id="KW-0804">Transcription</keyword>
<dbReference type="Proteomes" id="UP000504633">
    <property type="component" value="Unplaced"/>
</dbReference>
<dbReference type="OMA" id="PLHMSND"/>
<evidence type="ECO:0000256" key="3">
    <source>
        <dbReference type="ARBA" id="ARBA00023163"/>
    </source>
</evidence>
<dbReference type="RefSeq" id="XP_023162750.1">
    <property type="nucleotide sequence ID" value="XM_023306982.2"/>
</dbReference>
<protein>
    <submittedName>
        <fullName evidence="8">Cyclic AMP-dependent transcription factor ATF-7 isoform X1</fullName>
    </submittedName>
</protein>